<dbReference type="STRING" id="45070.Lnau_0712"/>
<accession>A0A0W0WTS9</accession>
<dbReference type="PROSITE" id="PS50894">
    <property type="entry name" value="HPT"/>
    <property type="match status" value="1"/>
</dbReference>
<evidence type="ECO:0000256" key="1">
    <source>
        <dbReference type="ARBA" id="ARBA00023012"/>
    </source>
</evidence>
<feature type="modified residue" description="Phosphohistidine" evidence="2">
    <location>
        <position position="89"/>
    </location>
</feature>
<dbReference type="GO" id="GO:0004672">
    <property type="term" value="F:protein kinase activity"/>
    <property type="evidence" value="ECO:0007669"/>
    <property type="project" value="UniProtKB-ARBA"/>
</dbReference>
<reference evidence="4 5" key="1">
    <citation type="submission" date="2015-11" db="EMBL/GenBank/DDBJ databases">
        <title>Genomic analysis of 38 Legionella species identifies large and diverse effector repertoires.</title>
        <authorList>
            <person name="Burstein D."/>
            <person name="Amaro F."/>
            <person name="Zusman T."/>
            <person name="Lifshitz Z."/>
            <person name="Cohen O."/>
            <person name="Gilbert J.A."/>
            <person name="Pupko T."/>
            <person name="Shuman H.A."/>
            <person name="Segal G."/>
        </authorList>
    </citation>
    <scope>NUCLEOTIDE SEQUENCE [LARGE SCALE GENOMIC DNA]</scope>
    <source>
        <strain evidence="4 5">ATCC 49506</strain>
    </source>
</reference>
<dbReference type="Gene3D" id="1.20.120.160">
    <property type="entry name" value="HPT domain"/>
    <property type="match status" value="1"/>
</dbReference>
<evidence type="ECO:0000313" key="5">
    <source>
        <dbReference type="Proteomes" id="UP000054725"/>
    </source>
</evidence>
<feature type="domain" description="HPt" evidence="3">
    <location>
        <begin position="50"/>
        <end position="143"/>
    </location>
</feature>
<keyword evidence="4" id="KW-0808">Transferase</keyword>
<keyword evidence="1" id="KW-0902">Two-component regulatory system</keyword>
<dbReference type="PATRIC" id="fig|45070.6.peg.758"/>
<protein>
    <submittedName>
        <fullName evidence="4">Sensory box histidine kinase/response regulator</fullName>
    </submittedName>
</protein>
<name>A0A0W0WTS9_9GAMM</name>
<dbReference type="Proteomes" id="UP000054725">
    <property type="component" value="Unassembled WGS sequence"/>
</dbReference>
<keyword evidence="5" id="KW-1185">Reference proteome</keyword>
<proteinExistence type="predicted"/>
<keyword evidence="4" id="KW-0418">Kinase</keyword>
<dbReference type="InterPro" id="IPR036641">
    <property type="entry name" value="HPT_dom_sf"/>
</dbReference>
<dbReference type="GO" id="GO:0000160">
    <property type="term" value="P:phosphorelay signal transduction system"/>
    <property type="evidence" value="ECO:0007669"/>
    <property type="project" value="UniProtKB-KW"/>
</dbReference>
<evidence type="ECO:0000313" key="4">
    <source>
        <dbReference type="EMBL" id="KTD35728.1"/>
    </source>
</evidence>
<dbReference type="EMBL" id="LNYO01000013">
    <property type="protein sequence ID" value="KTD35728.1"/>
    <property type="molecule type" value="Genomic_DNA"/>
</dbReference>
<dbReference type="OrthoDB" id="5634458at2"/>
<dbReference type="InterPro" id="IPR008207">
    <property type="entry name" value="Sig_transdc_His_kin_Hpt_dom"/>
</dbReference>
<comment type="caution">
    <text evidence="4">The sequence shown here is derived from an EMBL/GenBank/DDBJ whole genome shotgun (WGS) entry which is preliminary data.</text>
</comment>
<dbReference type="SUPFAM" id="SSF47226">
    <property type="entry name" value="Histidine-containing phosphotransfer domain, HPT domain"/>
    <property type="match status" value="1"/>
</dbReference>
<organism evidence="4 5">
    <name type="scientific">Legionella nautarum</name>
    <dbReference type="NCBI Taxonomy" id="45070"/>
    <lineage>
        <taxon>Bacteria</taxon>
        <taxon>Pseudomonadati</taxon>
        <taxon>Pseudomonadota</taxon>
        <taxon>Gammaproteobacteria</taxon>
        <taxon>Legionellales</taxon>
        <taxon>Legionellaceae</taxon>
        <taxon>Legionella</taxon>
    </lineage>
</organism>
<dbReference type="RefSeq" id="WP_058503775.1">
    <property type="nucleotide sequence ID" value="NZ_CAAAIF010000001.1"/>
</dbReference>
<keyword evidence="2" id="KW-0597">Phosphoprotein</keyword>
<evidence type="ECO:0000259" key="3">
    <source>
        <dbReference type="PROSITE" id="PS50894"/>
    </source>
</evidence>
<evidence type="ECO:0000256" key="2">
    <source>
        <dbReference type="PROSITE-ProRule" id="PRU00110"/>
    </source>
</evidence>
<sequence length="147" mass="16763">MGKTGPASTGNATEKKPLGIDLPNTEEELFLLNNYPLLDINTGINNSGDQSILRELLNMMVKQELPLELQKIQLAYDKLDWDQIEKLAHKLKSGALYCGTVRLKFACQYLERYRKAGYSELLDKLYLQLISVANETEKSINHWIFSN</sequence>
<gene>
    <name evidence="4" type="ORF">Lnau_0712</name>
</gene>
<dbReference type="CDD" id="cd00088">
    <property type="entry name" value="HPT"/>
    <property type="match status" value="1"/>
</dbReference>
<dbReference type="AlphaFoldDB" id="A0A0W0WTS9"/>
<dbReference type="Pfam" id="PF01627">
    <property type="entry name" value="Hpt"/>
    <property type="match status" value="1"/>
</dbReference>